<reference evidence="3" key="1">
    <citation type="submission" date="2016-11" db="UniProtKB">
        <authorList>
            <consortium name="WormBaseParasite"/>
        </authorList>
    </citation>
    <scope>IDENTIFICATION</scope>
</reference>
<proteinExistence type="predicted"/>
<dbReference type="WBParaSite" id="MhA1_Contig118.frz3.gene84">
    <property type="protein sequence ID" value="MhA1_Contig118.frz3.gene84"/>
    <property type="gene ID" value="MhA1_Contig118.frz3.gene84"/>
</dbReference>
<name>A0A1I8AZX8_MELHA</name>
<evidence type="ECO:0000256" key="1">
    <source>
        <dbReference type="SAM" id="MobiDB-lite"/>
    </source>
</evidence>
<keyword evidence="2" id="KW-1185">Reference proteome</keyword>
<feature type="compositionally biased region" description="Polar residues" evidence="1">
    <location>
        <begin position="1"/>
        <end position="16"/>
    </location>
</feature>
<evidence type="ECO:0000313" key="3">
    <source>
        <dbReference type="WBParaSite" id="MhA1_Contig118.frz3.gene84"/>
    </source>
</evidence>
<sequence>MLPSNNQQQQHLNGEQSSSSNLYKNYSKSPNAYDLKIARKKRQNNKKHGENNKVGSIKQDSNKAQIPLTNTLNSPKRAAIRVGSNFQVLSLPEPDEGQNSYNSTPMDLCLWKMHKMIKDDQLSNYCIDAYTNFGIEPDRLPHKTLGSLVEHYYKTKKKQNFKGDYRSYGDIEANCSFSSSDDDTDSNSDTMVAPRKVSKEVIEEICEVCKEVTNKVYSVTGLKVCKTCNLYFRATGQHRVFPQPAEEPKRQIPKCPTDMRQICDEFVEMARYVNVKDSMEEITVLDDNDDKNGEEQLFVVKKGKTVCEAKISEMVTNQQLLQASTKRLIQNIQKQKSFEGCQKYSFVEALEFLSKTQSSFNSQKQHKNVINHKWFQWEKQAVFHALIQFDADENIVAEIIPTKTPAMIKNFYLDCKEMIDEEIHNKIMEPDNYDFNSLNGQGCSNKNNFISGNVSNEPEVIELD</sequence>
<feature type="compositionally biased region" description="Low complexity" evidence="1">
    <location>
        <begin position="17"/>
        <end position="29"/>
    </location>
</feature>
<dbReference type="Proteomes" id="UP000095281">
    <property type="component" value="Unplaced"/>
</dbReference>
<protein>
    <submittedName>
        <fullName evidence="3">SANT domain-containing protein</fullName>
    </submittedName>
</protein>
<organism evidence="2 3">
    <name type="scientific">Meloidogyne hapla</name>
    <name type="common">Root-knot nematode worm</name>
    <dbReference type="NCBI Taxonomy" id="6305"/>
    <lineage>
        <taxon>Eukaryota</taxon>
        <taxon>Metazoa</taxon>
        <taxon>Ecdysozoa</taxon>
        <taxon>Nematoda</taxon>
        <taxon>Chromadorea</taxon>
        <taxon>Rhabditida</taxon>
        <taxon>Tylenchina</taxon>
        <taxon>Tylenchomorpha</taxon>
        <taxon>Tylenchoidea</taxon>
        <taxon>Meloidogynidae</taxon>
        <taxon>Meloidogyninae</taxon>
        <taxon>Meloidogyne</taxon>
    </lineage>
</organism>
<evidence type="ECO:0000313" key="2">
    <source>
        <dbReference type="Proteomes" id="UP000095281"/>
    </source>
</evidence>
<feature type="region of interest" description="Disordered" evidence="1">
    <location>
        <begin position="1"/>
        <end position="64"/>
    </location>
</feature>
<accession>A0A1I8AZX8</accession>
<dbReference type="Gene3D" id="1.20.58.1880">
    <property type="match status" value="1"/>
</dbReference>
<dbReference type="AlphaFoldDB" id="A0A1I8AZX8"/>